<feature type="transmembrane region" description="Helical" evidence="1">
    <location>
        <begin position="103"/>
        <end position="130"/>
    </location>
</feature>
<reference evidence="2 3" key="2">
    <citation type="submission" date="2019-08" db="EMBL/GenBank/DDBJ databases">
        <authorList>
            <person name="Henke P."/>
        </authorList>
    </citation>
    <scope>NUCLEOTIDE SEQUENCE [LARGE SCALE GENOMIC DNA]</scope>
    <source>
        <strain evidence="2">Phe10_nw2017</strain>
    </source>
</reference>
<sequence>MRVEDCTVSVERRSLQACVDLAIVFVRDSAEAMFRLWLLCAVPACVLVWVLSSWLTDMLIPSILIFLFFSAVFNALLAAAIGPRVFGEELSVRGAIRAFRRRFWAWLLLTSLVRFFQFLSGFCFVLPGLFVTAYTAYLPEVLFLEQAKLKAVQPRKPKSNKFEDGSQ</sequence>
<dbReference type="AlphaFoldDB" id="A0A5C6M0R3"/>
<keyword evidence="1" id="KW-1133">Transmembrane helix</keyword>
<dbReference type="EMBL" id="SRHE01000728">
    <property type="protein sequence ID" value="TWW08320.1"/>
    <property type="molecule type" value="Genomic_DNA"/>
</dbReference>
<keyword evidence="1" id="KW-0812">Transmembrane</keyword>
<proteinExistence type="predicted"/>
<evidence type="ECO:0000313" key="3">
    <source>
        <dbReference type="Proteomes" id="UP000321083"/>
    </source>
</evidence>
<protein>
    <submittedName>
        <fullName evidence="2">Uncharacterized protein</fullName>
    </submittedName>
</protein>
<reference evidence="2 3" key="1">
    <citation type="submission" date="2019-08" db="EMBL/GenBank/DDBJ databases">
        <title>100 year-old enigma solved: identification of Planctomyces bekefii, the type genus and species of the phylum Planctomycetes.</title>
        <authorList>
            <person name="Svetlana D.N."/>
            <person name="Overmann J."/>
        </authorList>
    </citation>
    <scope>NUCLEOTIDE SEQUENCE [LARGE SCALE GENOMIC DNA]</scope>
    <source>
        <strain evidence="2">Phe10_nw2017</strain>
    </source>
</reference>
<keyword evidence="3" id="KW-1185">Reference proteome</keyword>
<name>A0A5C6M0R3_9PLAN</name>
<feature type="transmembrane region" description="Helical" evidence="1">
    <location>
        <begin position="58"/>
        <end position="82"/>
    </location>
</feature>
<feature type="transmembrane region" description="Helical" evidence="1">
    <location>
        <begin position="34"/>
        <end position="52"/>
    </location>
</feature>
<organism evidence="2 3">
    <name type="scientific">Planctomyces bekefii</name>
    <dbReference type="NCBI Taxonomy" id="1653850"/>
    <lineage>
        <taxon>Bacteria</taxon>
        <taxon>Pseudomonadati</taxon>
        <taxon>Planctomycetota</taxon>
        <taxon>Planctomycetia</taxon>
        <taxon>Planctomycetales</taxon>
        <taxon>Planctomycetaceae</taxon>
        <taxon>Planctomyces</taxon>
    </lineage>
</organism>
<evidence type="ECO:0000313" key="2">
    <source>
        <dbReference type="EMBL" id="TWW08320.1"/>
    </source>
</evidence>
<keyword evidence="1" id="KW-0472">Membrane</keyword>
<comment type="caution">
    <text evidence="2">The sequence shown here is derived from an EMBL/GenBank/DDBJ whole genome shotgun (WGS) entry which is preliminary data.</text>
</comment>
<accession>A0A5C6M0R3</accession>
<gene>
    <name evidence="2" type="ORF">E3A20_25520</name>
</gene>
<evidence type="ECO:0000256" key="1">
    <source>
        <dbReference type="SAM" id="Phobius"/>
    </source>
</evidence>
<dbReference type="Proteomes" id="UP000321083">
    <property type="component" value="Unassembled WGS sequence"/>
</dbReference>